<reference evidence="1 2" key="1">
    <citation type="journal article" date="2021" name="Int. J. Syst. Evol. Microbiol.">
        <title>Amazonocrinis nigriterrae gen. nov., sp. nov., Atlanticothrix silvestris gen. nov., sp. nov. and Dendronalium phyllosphericum gen. nov., sp. nov., nostocacean cyanobacteria from Brazilian environments.</title>
        <authorList>
            <person name="Alvarenga D.O."/>
            <person name="Andreote A.P.D."/>
            <person name="Branco L.H.Z."/>
            <person name="Delbaje E."/>
            <person name="Cruz R.B."/>
            <person name="Varani A.M."/>
            <person name="Fiore M.F."/>
        </authorList>
    </citation>
    <scope>NUCLEOTIDE SEQUENCE [LARGE SCALE GENOMIC DNA]</scope>
    <source>
        <strain evidence="1 2">CENA67</strain>
    </source>
</reference>
<accession>A0A8J7HM72</accession>
<dbReference type="RefSeq" id="WP_198123799.1">
    <property type="nucleotide sequence ID" value="NZ_JAECZC010000007.1"/>
</dbReference>
<evidence type="ECO:0000313" key="1">
    <source>
        <dbReference type="EMBL" id="MBH8561807.1"/>
    </source>
</evidence>
<comment type="caution">
    <text evidence="1">The sequence shown here is derived from an EMBL/GenBank/DDBJ whole genome shotgun (WGS) entry which is preliminary data.</text>
</comment>
<dbReference type="AlphaFoldDB" id="A0A8J7HM72"/>
<protein>
    <submittedName>
        <fullName evidence="1">Uncharacterized protein</fullName>
    </submittedName>
</protein>
<organism evidence="1 2">
    <name type="scientific">Amazonocrinis nigriterrae CENA67</name>
    <dbReference type="NCBI Taxonomy" id="2794033"/>
    <lineage>
        <taxon>Bacteria</taxon>
        <taxon>Bacillati</taxon>
        <taxon>Cyanobacteriota</taxon>
        <taxon>Cyanophyceae</taxon>
        <taxon>Nostocales</taxon>
        <taxon>Nostocaceae</taxon>
        <taxon>Amazonocrinis</taxon>
        <taxon>Amazonocrinis nigriterrae</taxon>
    </lineage>
</organism>
<name>A0A8J7HM72_9NOST</name>
<dbReference type="Proteomes" id="UP000632766">
    <property type="component" value="Unassembled WGS sequence"/>
</dbReference>
<evidence type="ECO:0000313" key="2">
    <source>
        <dbReference type="Proteomes" id="UP000632766"/>
    </source>
</evidence>
<proteinExistence type="predicted"/>
<dbReference type="EMBL" id="JAECZC010000007">
    <property type="protein sequence ID" value="MBH8561807.1"/>
    <property type="molecule type" value="Genomic_DNA"/>
</dbReference>
<gene>
    <name evidence="1" type="ORF">I8748_06395</name>
</gene>
<keyword evidence="2" id="KW-1185">Reference proteome</keyword>
<sequence length="54" mass="6143">MHEISQLKAFIRSVSGKPFPRVGNVSVVKRSQLLQFALLRCDRCGQMITKLEII</sequence>